<dbReference type="GO" id="GO:0016788">
    <property type="term" value="F:hydrolase activity, acting on ester bonds"/>
    <property type="evidence" value="ECO:0007669"/>
    <property type="project" value="InterPro"/>
</dbReference>
<dbReference type="PROSITE" id="PS01090">
    <property type="entry name" value="TATD_2"/>
    <property type="match status" value="1"/>
</dbReference>
<dbReference type="EMBL" id="AZAC01000062">
    <property type="protein sequence ID" value="KIX11287.1"/>
    <property type="molecule type" value="Genomic_DNA"/>
</dbReference>
<dbReference type="SUPFAM" id="SSF51556">
    <property type="entry name" value="Metallo-dependent hydrolases"/>
    <property type="match status" value="1"/>
</dbReference>
<accession>A0A0D2G8M9</accession>
<dbReference type="Proteomes" id="UP000032233">
    <property type="component" value="Unassembled WGS sequence"/>
</dbReference>
<keyword evidence="2" id="KW-0378">Hydrolase</keyword>
<evidence type="ECO:0000313" key="3">
    <source>
        <dbReference type="EMBL" id="KIX11287.1"/>
    </source>
</evidence>
<feature type="non-terminal residue" evidence="3">
    <location>
        <position position="160"/>
    </location>
</feature>
<organism evidence="3 4">
    <name type="scientific">Dethiosulfatarculus sandiegensis</name>
    <dbReference type="NCBI Taxonomy" id="1429043"/>
    <lineage>
        <taxon>Bacteria</taxon>
        <taxon>Pseudomonadati</taxon>
        <taxon>Thermodesulfobacteriota</taxon>
        <taxon>Desulfarculia</taxon>
        <taxon>Desulfarculales</taxon>
        <taxon>Desulfarculaceae</taxon>
        <taxon>Dethiosulfatarculus</taxon>
    </lineage>
</organism>
<evidence type="ECO:0000313" key="4">
    <source>
        <dbReference type="Proteomes" id="UP000032233"/>
    </source>
</evidence>
<evidence type="ECO:0000256" key="1">
    <source>
        <dbReference type="ARBA" id="ARBA00009275"/>
    </source>
</evidence>
<proteinExistence type="inferred from homology"/>
<comment type="caution">
    <text evidence="3">The sequence shown here is derived from an EMBL/GenBank/DDBJ whole genome shotgun (WGS) entry which is preliminary data.</text>
</comment>
<dbReference type="PANTHER" id="PTHR46124:SF2">
    <property type="entry name" value="D-AMINOACYL-TRNA DEACYLASE"/>
    <property type="match status" value="1"/>
</dbReference>
<sequence length="160" mass="17344">MVESLPVLPDLGAPSVDAHAHLAMLDDPVAALVRAAHARIALVATVVDLTEAPESTLGGLEGWVCDAQRHLDAGGLSVPDVRLIVGWHPHNAKEGDDALLVRLRELADDPRVGAFGELGLDFHYDHSPRDTQRAWFRAHLALAHEVGLPVEIHLREAHEE</sequence>
<dbReference type="InParanoid" id="A0A0D2G8M9"/>
<comment type="similarity">
    <text evidence="1">Belongs to the metallo-dependent hydrolases superfamily. TatD-type hydrolase family.</text>
</comment>
<dbReference type="Gene3D" id="3.20.20.140">
    <property type="entry name" value="Metal-dependent hydrolases"/>
    <property type="match status" value="1"/>
</dbReference>
<dbReference type="InterPro" id="IPR001130">
    <property type="entry name" value="TatD-like"/>
</dbReference>
<dbReference type="InterPro" id="IPR018228">
    <property type="entry name" value="DNase_TatD-rel_CS"/>
</dbReference>
<dbReference type="STRING" id="1429043.X474_25135"/>
<protein>
    <submittedName>
        <fullName evidence="3">Uncharacterized protein</fullName>
    </submittedName>
</protein>
<dbReference type="Pfam" id="PF01026">
    <property type="entry name" value="TatD_DNase"/>
    <property type="match status" value="1"/>
</dbReference>
<evidence type="ECO:0000256" key="2">
    <source>
        <dbReference type="ARBA" id="ARBA00022801"/>
    </source>
</evidence>
<name>A0A0D2G8M9_9BACT</name>
<dbReference type="InterPro" id="IPR032466">
    <property type="entry name" value="Metal_Hydrolase"/>
</dbReference>
<gene>
    <name evidence="3" type="ORF">X474_25135</name>
</gene>
<reference evidence="3 4" key="1">
    <citation type="submission" date="2013-11" db="EMBL/GenBank/DDBJ databases">
        <title>Metagenomic analysis of a methanogenic consortium involved in long chain n-alkane degradation.</title>
        <authorList>
            <person name="Davidova I.A."/>
            <person name="Callaghan A.V."/>
            <person name="Wawrik B."/>
            <person name="Pruitt S."/>
            <person name="Marks C."/>
            <person name="Duncan K.E."/>
            <person name="Suflita J.M."/>
        </authorList>
    </citation>
    <scope>NUCLEOTIDE SEQUENCE [LARGE SCALE GENOMIC DNA]</scope>
    <source>
        <strain evidence="3 4">SPR</strain>
    </source>
</reference>
<keyword evidence="4" id="KW-1185">Reference proteome</keyword>
<dbReference type="AlphaFoldDB" id="A0A0D2G8M9"/>
<dbReference type="PANTHER" id="PTHR46124">
    <property type="entry name" value="D-AMINOACYL-TRNA DEACYLASE"/>
    <property type="match status" value="1"/>
</dbReference>
<dbReference type="GO" id="GO:0005829">
    <property type="term" value="C:cytosol"/>
    <property type="evidence" value="ECO:0007669"/>
    <property type="project" value="TreeGrafter"/>
</dbReference>